<evidence type="ECO:0000256" key="1">
    <source>
        <dbReference type="SAM" id="MobiDB-lite"/>
    </source>
</evidence>
<dbReference type="Proteomes" id="UP000887013">
    <property type="component" value="Unassembled WGS sequence"/>
</dbReference>
<gene>
    <name evidence="2" type="ORF">NPIL_469851</name>
</gene>
<sequence>MSRRTRPAPCPSPPVTAASPEKCDLQTDGPLQEKPFIVIRVTSSRGTTGNPEHLSGVSVVPHKNSSVFSIFFYFPERW</sequence>
<keyword evidence="3" id="KW-1185">Reference proteome</keyword>
<protein>
    <submittedName>
        <fullName evidence="2">Uncharacterized protein</fullName>
    </submittedName>
</protein>
<reference evidence="2" key="1">
    <citation type="submission" date="2020-08" db="EMBL/GenBank/DDBJ databases">
        <title>Multicomponent nature underlies the extraordinary mechanical properties of spider dragline silk.</title>
        <authorList>
            <person name="Kono N."/>
            <person name="Nakamura H."/>
            <person name="Mori M."/>
            <person name="Yoshida Y."/>
            <person name="Ohtoshi R."/>
            <person name="Malay A.D."/>
            <person name="Moran D.A.P."/>
            <person name="Tomita M."/>
            <person name="Numata K."/>
            <person name="Arakawa K."/>
        </authorList>
    </citation>
    <scope>NUCLEOTIDE SEQUENCE</scope>
</reference>
<accession>A0A8X6NFL8</accession>
<evidence type="ECO:0000313" key="2">
    <source>
        <dbReference type="EMBL" id="GFT12439.1"/>
    </source>
</evidence>
<dbReference type="AlphaFoldDB" id="A0A8X6NFL8"/>
<evidence type="ECO:0000313" key="3">
    <source>
        <dbReference type="Proteomes" id="UP000887013"/>
    </source>
</evidence>
<proteinExistence type="predicted"/>
<comment type="caution">
    <text evidence="2">The sequence shown here is derived from an EMBL/GenBank/DDBJ whole genome shotgun (WGS) entry which is preliminary data.</text>
</comment>
<name>A0A8X6NFL8_NEPPI</name>
<feature type="region of interest" description="Disordered" evidence="1">
    <location>
        <begin position="1"/>
        <end position="27"/>
    </location>
</feature>
<dbReference type="EMBL" id="BMAW01104111">
    <property type="protein sequence ID" value="GFT12439.1"/>
    <property type="molecule type" value="Genomic_DNA"/>
</dbReference>
<organism evidence="2 3">
    <name type="scientific">Nephila pilipes</name>
    <name type="common">Giant wood spider</name>
    <name type="synonym">Nephila maculata</name>
    <dbReference type="NCBI Taxonomy" id="299642"/>
    <lineage>
        <taxon>Eukaryota</taxon>
        <taxon>Metazoa</taxon>
        <taxon>Ecdysozoa</taxon>
        <taxon>Arthropoda</taxon>
        <taxon>Chelicerata</taxon>
        <taxon>Arachnida</taxon>
        <taxon>Araneae</taxon>
        <taxon>Araneomorphae</taxon>
        <taxon>Entelegynae</taxon>
        <taxon>Araneoidea</taxon>
        <taxon>Nephilidae</taxon>
        <taxon>Nephila</taxon>
    </lineage>
</organism>